<evidence type="ECO:0000256" key="1">
    <source>
        <dbReference type="ARBA" id="ARBA00004651"/>
    </source>
</evidence>
<feature type="domain" description="ABC3 transporter permease C-terminal" evidence="7">
    <location>
        <begin position="61"/>
        <end position="179"/>
    </location>
</feature>
<evidence type="ECO:0000256" key="2">
    <source>
        <dbReference type="ARBA" id="ARBA00022475"/>
    </source>
</evidence>
<keyword evidence="5 6" id="KW-0472">Membrane</keyword>
<keyword evidence="9" id="KW-1185">Reference proteome</keyword>
<feature type="transmembrane region" description="Helical" evidence="6">
    <location>
        <begin position="640"/>
        <end position="662"/>
    </location>
</feature>
<feature type="transmembrane region" description="Helical" evidence="6">
    <location>
        <begin position="579"/>
        <end position="602"/>
    </location>
</feature>
<gene>
    <name evidence="8" type="ORF">DV520_01105</name>
</gene>
<feature type="transmembrane region" description="Helical" evidence="6">
    <location>
        <begin position="240"/>
        <end position="262"/>
    </location>
</feature>
<feature type="transmembrane region" description="Helical" evidence="6">
    <location>
        <begin position="59"/>
        <end position="82"/>
    </location>
</feature>
<keyword evidence="3 6" id="KW-0812">Transmembrane</keyword>
<evidence type="ECO:0000256" key="4">
    <source>
        <dbReference type="ARBA" id="ARBA00022989"/>
    </source>
</evidence>
<feature type="transmembrane region" description="Helical" evidence="6">
    <location>
        <begin position="110"/>
        <end position="133"/>
    </location>
</feature>
<keyword evidence="2" id="KW-1003">Cell membrane</keyword>
<organism evidence="8 9">
    <name type="scientific">Evtepia gabavorous</name>
    <dbReference type="NCBI Taxonomy" id="2211183"/>
    <lineage>
        <taxon>Bacteria</taxon>
        <taxon>Bacillati</taxon>
        <taxon>Bacillota</taxon>
        <taxon>Clostridia</taxon>
        <taxon>Eubacteriales</taxon>
        <taxon>Evtepia</taxon>
    </lineage>
</organism>
<dbReference type="AlphaFoldDB" id="A0A3E2B6X0"/>
<evidence type="ECO:0000256" key="6">
    <source>
        <dbReference type="SAM" id="Phobius"/>
    </source>
</evidence>
<accession>A0A3E2B6X0</accession>
<name>A0A3E2B6X0_9FIRM</name>
<feature type="transmembrane region" description="Helical" evidence="6">
    <location>
        <begin position="283"/>
        <end position="304"/>
    </location>
</feature>
<protein>
    <submittedName>
        <fullName evidence="8">ABC transporter permease</fullName>
    </submittedName>
</protein>
<dbReference type="PANTHER" id="PTHR46795">
    <property type="entry name" value="ABC TRANSPORTER PERMEASE-RELATED-RELATED"/>
    <property type="match status" value="1"/>
</dbReference>
<proteinExistence type="predicted"/>
<keyword evidence="4 6" id="KW-1133">Transmembrane helix</keyword>
<evidence type="ECO:0000313" key="8">
    <source>
        <dbReference type="EMBL" id="RFT07759.1"/>
    </source>
</evidence>
<feature type="transmembrane region" description="Helical" evidence="6">
    <location>
        <begin position="20"/>
        <end position="39"/>
    </location>
</feature>
<dbReference type="InterPro" id="IPR052536">
    <property type="entry name" value="ABC-4_Integral_Memb_Prot"/>
</dbReference>
<dbReference type="OrthoDB" id="1838031at2"/>
<evidence type="ECO:0000313" key="9">
    <source>
        <dbReference type="Proteomes" id="UP000260649"/>
    </source>
</evidence>
<comment type="subcellular location">
    <subcellularLocation>
        <location evidence="1">Cell membrane</location>
        <topology evidence="1">Multi-pass membrane protein</topology>
    </subcellularLocation>
</comment>
<dbReference type="GO" id="GO:0005886">
    <property type="term" value="C:plasma membrane"/>
    <property type="evidence" value="ECO:0007669"/>
    <property type="project" value="UniProtKB-SubCell"/>
</dbReference>
<sequence length="715" mass="80040">MRHFSEVYRHLRRKNWRQYALLAGCTFFSVLLITAYACMMRSPTVLTILPEGGDSRKQVMMVFVLAVLGCAVFTTYASGLFFRQKSREIGTFLALGATRHQLKTELSKELALLSLGSCAAGALLGVPLSWGIWQIFRTMIVDTEEMVLRFDAQAYLFALAFSVFVILMLFLMGWRSIRRTNIIDIVQESHKSEPIRAVPRWYGPVGVLLIALGGFLGYFMPSFFVKVLHWYAPSVVDALFYLPALIGLYILLLHTVVNGWGGKKKQYRDLISTSMMKFQGRQTVRNMLVMTVLLAGAYFASFYAPMMLSSSGTSVASRPYDYLYHYRCDQDMIGQNDVAQLAQKHNVDITTWVTATGSILGTDGMEHIETESSIGVTYTEEYRELLQSATFLPERAYNAITGQKIDLAPGTCANVLDDDGGSSYLSGGDVTHLTNMVTGKTLDVTPAEPLSYTMLLGCYVLDDRDYEAISAGLTGQWQEDYVLFNVTDVEASFPFAKALFYDIVDHSGPEVEVFDAWDPVARQIAIEETGSYFCDPESLEESGTSSIDYDKPDSTEFRTSWKYMPQFKILDETELVKTMAVFLMLFIFIAIVCFAAVIVISFTRCMTIGMTNARVYDDLRHLGAPRSYLYRSVKGQVSRVFRVPILVGTILIYAFYTLIMYSNGEPMGITPSEASGMITCLGVIAVVSLLLYLVYRLTLKKVCSVTIDSKTAFPH</sequence>
<dbReference type="EMBL" id="QQRQ01000001">
    <property type="protein sequence ID" value="RFT07759.1"/>
    <property type="molecule type" value="Genomic_DNA"/>
</dbReference>
<feature type="transmembrane region" description="Helical" evidence="6">
    <location>
        <begin position="674"/>
        <end position="695"/>
    </location>
</feature>
<dbReference type="InterPro" id="IPR003838">
    <property type="entry name" value="ABC3_permease_C"/>
</dbReference>
<evidence type="ECO:0000256" key="3">
    <source>
        <dbReference type="ARBA" id="ARBA00022692"/>
    </source>
</evidence>
<dbReference type="Pfam" id="PF02687">
    <property type="entry name" value="FtsX"/>
    <property type="match status" value="1"/>
</dbReference>
<comment type="caution">
    <text evidence="8">The sequence shown here is derived from an EMBL/GenBank/DDBJ whole genome shotgun (WGS) entry which is preliminary data.</text>
</comment>
<dbReference type="GeneID" id="97994331"/>
<dbReference type="Proteomes" id="UP000260649">
    <property type="component" value="Unassembled WGS sequence"/>
</dbReference>
<reference evidence="8 9" key="1">
    <citation type="submission" date="2018-07" db="EMBL/GenBank/DDBJ databases">
        <title>GABA Modulating Bacteria of the Human Gut Microbiota.</title>
        <authorList>
            <person name="Strandwitz P."/>
            <person name="Kim K.H."/>
            <person name="Terekhova D."/>
            <person name="Liu J.K."/>
            <person name="Sharma A."/>
            <person name="Levering J."/>
            <person name="Mcdonald D."/>
            <person name="Dietrich D."/>
            <person name="Ramadhar T.R."/>
            <person name="Lekbua A."/>
            <person name="Mroue N."/>
            <person name="Liston C."/>
            <person name="Stewart E.J."/>
            <person name="Dubin M.J."/>
            <person name="Zengler K."/>
            <person name="Knight R."/>
            <person name="Gilbert J.A."/>
            <person name="Clardy J."/>
            <person name="Lewis K."/>
        </authorList>
    </citation>
    <scope>NUCLEOTIDE SEQUENCE [LARGE SCALE GENOMIC DNA]</scope>
    <source>
        <strain evidence="8 9">KLE1738</strain>
    </source>
</reference>
<evidence type="ECO:0000259" key="7">
    <source>
        <dbReference type="Pfam" id="PF02687"/>
    </source>
</evidence>
<feature type="transmembrane region" description="Helical" evidence="6">
    <location>
        <begin position="201"/>
        <end position="220"/>
    </location>
</feature>
<dbReference type="RefSeq" id="WP_117141495.1">
    <property type="nucleotide sequence ID" value="NZ_DAIQVC010000070.1"/>
</dbReference>
<feature type="transmembrane region" description="Helical" evidence="6">
    <location>
        <begin position="153"/>
        <end position="174"/>
    </location>
</feature>
<evidence type="ECO:0000256" key="5">
    <source>
        <dbReference type="ARBA" id="ARBA00023136"/>
    </source>
</evidence>